<dbReference type="Gene3D" id="1.10.101.10">
    <property type="entry name" value="PGBD-like superfamily/PGBD"/>
    <property type="match status" value="1"/>
</dbReference>
<dbReference type="InterPro" id="IPR036366">
    <property type="entry name" value="PGBDSf"/>
</dbReference>
<evidence type="ECO:0000313" key="5">
    <source>
        <dbReference type="Proteomes" id="UP000019063"/>
    </source>
</evidence>
<dbReference type="AlphaFoldDB" id="W4HLP5"/>
<feature type="domain" description="Peptidoglycan binding-like" evidence="3">
    <location>
        <begin position="153"/>
        <end position="206"/>
    </location>
</feature>
<feature type="chain" id="PRO_5004841982" evidence="2">
    <location>
        <begin position="22"/>
        <end position="577"/>
    </location>
</feature>
<feature type="region of interest" description="Disordered" evidence="1">
    <location>
        <begin position="110"/>
        <end position="153"/>
    </location>
</feature>
<feature type="signal peptide" evidence="2">
    <location>
        <begin position="1"/>
        <end position="21"/>
    </location>
</feature>
<sequence>MKRKLWTLGATLWLAAGPVAAQNVYIQIEAQPSLSRAEDRVRDYASYLSDVNGFALGGGWYGVALGPFEPAEARQILSRLRSNGQVPGDSYVEEANRYRQRFFPVGSTVDAGAQAAQPSTDQSQEAAAEPQEPAEPVDETPRQARASEAELTRAEREQLQVALRWAGTYDGPIDAAFGQGTRNAMAGWQREAGFEATGVLTTRQRAELLRQYNAVLDGLGMEVVTDNRAGVRIAMPTDVVAFDTAASPFVRYAPTGDLPVRVLLISEPGDSRTLAGLYEIMQTLEIVPTEGERSRDSNSFTLTGQNDEIVSHTEARVADGAIKGFTLIWPAGDEERRTRVLAEMRSTFEPVPDTVLDPATVEEEEQAVDLVSGLAIRKPRVSASGFYVDDAGTVMTASDTVASCGRITLEGAYDAEVLAEDDGLGAALLRSGTRLAPREVAAFRTDAPRLKSEIAVAGYSFGGVLPGPTVTYGQLEDVRGLDGDDTLKRLALAAESGDAGGPVLDTGGAVLGMLLPEDRSGRELPDSVSFAAKAEALAAFADGAGIEIGQTRGEAAMAPEDLGAVASGMTVLVSCWD</sequence>
<dbReference type="InterPro" id="IPR002477">
    <property type="entry name" value="Peptidoglycan-bd-like"/>
</dbReference>
<keyword evidence="2" id="KW-0732">Signal</keyword>
<dbReference type="eggNOG" id="COG0265">
    <property type="taxonomic scope" value="Bacteria"/>
</dbReference>
<dbReference type="Pfam" id="PF01471">
    <property type="entry name" value="PG_binding_1"/>
    <property type="match status" value="1"/>
</dbReference>
<evidence type="ECO:0000256" key="2">
    <source>
        <dbReference type="SAM" id="SignalP"/>
    </source>
</evidence>
<feature type="compositionally biased region" description="Basic and acidic residues" evidence="1">
    <location>
        <begin position="139"/>
        <end position="153"/>
    </location>
</feature>
<keyword evidence="5" id="KW-1185">Reference proteome</keyword>
<evidence type="ECO:0000313" key="4">
    <source>
        <dbReference type="EMBL" id="ETW13343.1"/>
    </source>
</evidence>
<accession>W4HLP5</accession>
<dbReference type="SUPFAM" id="SSF47090">
    <property type="entry name" value="PGBD-like"/>
    <property type="match status" value="1"/>
</dbReference>
<dbReference type="Proteomes" id="UP000019063">
    <property type="component" value="Unassembled WGS sequence"/>
</dbReference>
<evidence type="ECO:0000259" key="3">
    <source>
        <dbReference type="Pfam" id="PF01471"/>
    </source>
</evidence>
<dbReference type="InterPro" id="IPR036365">
    <property type="entry name" value="PGBD-like_sf"/>
</dbReference>
<dbReference type="Gene3D" id="2.40.10.120">
    <property type="match status" value="1"/>
</dbReference>
<name>W4HLP5_9RHOB</name>
<dbReference type="STRING" id="1379903.ATO8_09026"/>
<dbReference type="EMBL" id="AQQW01000004">
    <property type="protein sequence ID" value="ETW13343.1"/>
    <property type="molecule type" value="Genomic_DNA"/>
</dbReference>
<protein>
    <submittedName>
        <fullName evidence="4">Peptidoglycan binding domain-containing protein</fullName>
    </submittedName>
</protein>
<organism evidence="4 5">
    <name type="scientific">Roseivivax marinus</name>
    <dbReference type="NCBI Taxonomy" id="1379903"/>
    <lineage>
        <taxon>Bacteria</taxon>
        <taxon>Pseudomonadati</taxon>
        <taxon>Pseudomonadota</taxon>
        <taxon>Alphaproteobacteria</taxon>
        <taxon>Rhodobacterales</taxon>
        <taxon>Roseobacteraceae</taxon>
        <taxon>Roseivivax</taxon>
    </lineage>
</organism>
<dbReference type="Pfam" id="PF13365">
    <property type="entry name" value="Trypsin_2"/>
    <property type="match status" value="1"/>
</dbReference>
<dbReference type="RefSeq" id="WP_043843831.1">
    <property type="nucleotide sequence ID" value="NZ_AQQW01000004.1"/>
</dbReference>
<dbReference type="SUPFAM" id="SSF50494">
    <property type="entry name" value="Trypsin-like serine proteases"/>
    <property type="match status" value="1"/>
</dbReference>
<dbReference type="eggNOG" id="COG3409">
    <property type="taxonomic scope" value="Bacteria"/>
</dbReference>
<dbReference type="InterPro" id="IPR009003">
    <property type="entry name" value="Peptidase_S1_PA"/>
</dbReference>
<reference evidence="4 5" key="1">
    <citation type="journal article" date="2014" name="Antonie Van Leeuwenhoek">
        <title>Roseivivax atlanticus sp. nov., isolated from surface seawater of the Atlantic Ocean.</title>
        <authorList>
            <person name="Li G."/>
            <person name="Lai Q."/>
            <person name="Liu X."/>
            <person name="Sun F."/>
            <person name="Shao Z."/>
        </authorList>
    </citation>
    <scope>NUCLEOTIDE SEQUENCE [LARGE SCALE GENOMIC DNA]</scope>
    <source>
        <strain evidence="4 5">22II-s10s</strain>
    </source>
</reference>
<gene>
    <name evidence="4" type="ORF">ATO8_09026</name>
</gene>
<proteinExistence type="predicted"/>
<dbReference type="PATRIC" id="fig|1317118.6.peg.1871"/>
<comment type="caution">
    <text evidence="4">The sequence shown here is derived from an EMBL/GenBank/DDBJ whole genome shotgun (WGS) entry which is preliminary data.</text>
</comment>
<evidence type="ECO:0000256" key="1">
    <source>
        <dbReference type="SAM" id="MobiDB-lite"/>
    </source>
</evidence>